<reference evidence="1" key="2">
    <citation type="submission" date="2021-01" db="EMBL/GenBank/DDBJ databases">
        <title>Phytophthora aleatoria, a newly-described species from Pinus radiata is distinct from Phytophthora cactorum isolates based on comparative genomics.</title>
        <authorList>
            <person name="Mcdougal R."/>
            <person name="Panda P."/>
            <person name="Williams N."/>
            <person name="Studholme D.J."/>
        </authorList>
    </citation>
    <scope>NUCLEOTIDE SEQUENCE</scope>
    <source>
        <strain evidence="1">NZFS 3830</strain>
    </source>
</reference>
<evidence type="ECO:0000313" key="3">
    <source>
        <dbReference type="Proteomes" id="UP000251314"/>
    </source>
</evidence>
<dbReference type="EMBL" id="JAENGZ010000738">
    <property type="protein sequence ID" value="KAG6954542.1"/>
    <property type="molecule type" value="Genomic_DNA"/>
</dbReference>
<dbReference type="EMBL" id="MJFZ01000072">
    <property type="protein sequence ID" value="RAW39186.1"/>
    <property type="molecule type" value="Genomic_DNA"/>
</dbReference>
<accession>A0A329STG7</accession>
<keyword evidence="3" id="KW-1185">Reference proteome</keyword>
<comment type="caution">
    <text evidence="2">The sequence shown here is derived from an EMBL/GenBank/DDBJ whole genome shotgun (WGS) entry which is preliminary data.</text>
</comment>
<gene>
    <name evidence="1" type="ORF">JG687_00011757</name>
    <name evidence="2" type="ORF">PC110_g4584</name>
</gene>
<protein>
    <submittedName>
        <fullName evidence="2">Uncharacterized protein</fullName>
    </submittedName>
</protein>
<dbReference type="VEuPathDB" id="FungiDB:PC110_g4584"/>
<dbReference type="Proteomes" id="UP000251314">
    <property type="component" value="Unassembled WGS sequence"/>
</dbReference>
<proteinExistence type="predicted"/>
<evidence type="ECO:0000313" key="1">
    <source>
        <dbReference type="EMBL" id="KAG6954542.1"/>
    </source>
</evidence>
<reference evidence="2 3" key="1">
    <citation type="submission" date="2018-01" db="EMBL/GenBank/DDBJ databases">
        <title>Draft genome of the strawberry crown rot pathogen Phytophthora cactorum.</title>
        <authorList>
            <person name="Armitage A.D."/>
            <person name="Lysoe E."/>
            <person name="Nellist C.F."/>
            <person name="Harrison R.J."/>
            <person name="Brurberg M.B."/>
        </authorList>
    </citation>
    <scope>NUCLEOTIDE SEQUENCE [LARGE SCALE GENOMIC DNA]</scope>
    <source>
        <strain evidence="2 3">10300</strain>
    </source>
</reference>
<name>A0A329STG7_9STRA</name>
<evidence type="ECO:0000313" key="2">
    <source>
        <dbReference type="EMBL" id="RAW39186.1"/>
    </source>
</evidence>
<organism evidence="2 3">
    <name type="scientific">Phytophthora cactorum</name>
    <dbReference type="NCBI Taxonomy" id="29920"/>
    <lineage>
        <taxon>Eukaryota</taxon>
        <taxon>Sar</taxon>
        <taxon>Stramenopiles</taxon>
        <taxon>Oomycota</taxon>
        <taxon>Peronosporomycetes</taxon>
        <taxon>Peronosporales</taxon>
        <taxon>Peronosporaceae</taxon>
        <taxon>Phytophthora</taxon>
    </lineage>
</organism>
<dbReference type="AlphaFoldDB" id="A0A329STG7"/>
<dbReference type="OrthoDB" id="98212at2759"/>
<sequence length="165" mass="19068">MSGHHYSPLLRGHLEEKNLRPASWKARSCSSPGDQVFYKSVAEQLVYLNDTEDIQEEDAVEGDDIFQVLLTSFHHRAGRRQYSESDTEEEDQLERDKDILLQTRWSRGKLEENIHETQRLGEVVRECIEQAYPPNSQTILRWVGTLLLGSSILLTWPIGLAYLQD</sequence>
<dbReference type="Proteomes" id="UP000688947">
    <property type="component" value="Unassembled WGS sequence"/>
</dbReference>